<dbReference type="PANTHER" id="PTHR10127">
    <property type="entry name" value="DISCOIDIN, CUB, EGF, LAMININ , AND ZINC METALLOPROTEASE DOMAIN CONTAINING"/>
    <property type="match status" value="1"/>
</dbReference>
<evidence type="ECO:0000259" key="8">
    <source>
        <dbReference type="PROSITE" id="PS51864"/>
    </source>
</evidence>
<dbReference type="InterPro" id="IPR034035">
    <property type="entry name" value="Astacin-like_dom"/>
</dbReference>
<feature type="domain" description="ShKT" evidence="7">
    <location>
        <begin position="344"/>
        <end position="380"/>
    </location>
</feature>
<evidence type="ECO:0000256" key="3">
    <source>
        <dbReference type="ARBA" id="ARBA00022801"/>
    </source>
</evidence>
<dbReference type="SUPFAM" id="SSF55486">
    <property type="entry name" value="Metalloproteases ('zincins'), catalytic domain"/>
    <property type="match status" value="1"/>
</dbReference>
<dbReference type="PANTHER" id="PTHR10127:SF850">
    <property type="entry name" value="METALLOENDOPEPTIDASE"/>
    <property type="match status" value="1"/>
</dbReference>
<protein>
    <recommendedName>
        <fullName evidence="6">Metalloendopeptidase</fullName>
        <ecNumber evidence="6">3.4.24.-</ecNumber>
    </recommendedName>
</protein>
<dbReference type="PROSITE" id="PS51670">
    <property type="entry name" value="SHKT"/>
    <property type="match status" value="3"/>
</dbReference>
<comment type="function">
    <text evidence="1">Metalloprotease.</text>
</comment>
<dbReference type="SMART" id="SM00254">
    <property type="entry name" value="ShKT"/>
    <property type="match status" value="3"/>
</dbReference>
<dbReference type="InterPro" id="IPR024079">
    <property type="entry name" value="MetalloPept_cat_dom_sf"/>
</dbReference>
<dbReference type="PRINTS" id="PR00480">
    <property type="entry name" value="ASTACIN"/>
</dbReference>
<dbReference type="EMBL" id="MK387131">
    <property type="protein sequence ID" value="QBH70097.1"/>
    <property type="molecule type" value="mRNA"/>
</dbReference>
<organism evidence="9">
    <name type="scientific">Colubraria reticulata</name>
    <dbReference type="NCBI Taxonomy" id="604273"/>
    <lineage>
        <taxon>Eukaryota</taxon>
        <taxon>Metazoa</taxon>
        <taxon>Spiralia</taxon>
        <taxon>Lophotrochozoa</taxon>
        <taxon>Mollusca</taxon>
        <taxon>Gastropoda</taxon>
        <taxon>Caenogastropoda</taxon>
        <taxon>Neogastropoda</taxon>
        <taxon>Buccinoidea</taxon>
        <taxon>Buccinidae</taxon>
        <taxon>Colubraria</taxon>
    </lineage>
</organism>
<reference evidence="9" key="1">
    <citation type="journal article" date="2019" name="Toxins">
        <title>A Recurrent Motif: Diversity and Evolution of ShKT Domain Containing Proteins in the Vampire Snail Cumia reticulata.</title>
        <authorList>
            <person name="Gerdol M."/>
            <person name="Cervelli M."/>
            <person name="Mariottini P."/>
            <person name="Oliverio M."/>
            <person name="Dutertre S."/>
            <person name="Modica M.V."/>
        </authorList>
    </citation>
    <scope>NUCLEOTIDE SEQUENCE</scope>
</reference>
<dbReference type="InterPro" id="IPR003582">
    <property type="entry name" value="ShKT_dom"/>
</dbReference>
<feature type="domain" description="ShKT" evidence="7">
    <location>
        <begin position="405"/>
        <end position="441"/>
    </location>
</feature>
<dbReference type="PROSITE" id="PS51864">
    <property type="entry name" value="ASTACIN"/>
    <property type="match status" value="1"/>
</dbReference>
<proteinExistence type="evidence at transcript level"/>
<dbReference type="CDD" id="cd04280">
    <property type="entry name" value="ZnMc_astacin_like"/>
    <property type="match status" value="1"/>
</dbReference>
<keyword evidence="5 6" id="KW-0862">Zinc</keyword>
<dbReference type="Pfam" id="PF01400">
    <property type="entry name" value="Astacin"/>
    <property type="match status" value="1"/>
</dbReference>
<comment type="cofactor">
    <cofactor evidence="5 6">
        <name>Zn(2+)</name>
        <dbReference type="ChEBI" id="CHEBI:29105"/>
    </cofactor>
    <text evidence="5 6">Binds 1 zinc ion per subunit.</text>
</comment>
<evidence type="ECO:0000256" key="6">
    <source>
        <dbReference type="RuleBase" id="RU361183"/>
    </source>
</evidence>
<dbReference type="InterPro" id="IPR001506">
    <property type="entry name" value="Peptidase_M12A"/>
</dbReference>
<feature type="signal peptide" evidence="6">
    <location>
        <begin position="1"/>
        <end position="22"/>
    </location>
</feature>
<feature type="active site" evidence="5">
    <location>
        <position position="201"/>
    </location>
</feature>
<comment type="caution">
    <text evidence="4">Lacks conserved residue(s) required for the propagation of feature annotation.</text>
</comment>
<feature type="domain" description="Peptidase M12A" evidence="8">
    <location>
        <begin position="107"/>
        <end position="307"/>
    </location>
</feature>
<evidence type="ECO:0000259" key="7">
    <source>
        <dbReference type="PROSITE" id="PS51670"/>
    </source>
</evidence>
<evidence type="ECO:0000256" key="2">
    <source>
        <dbReference type="ARBA" id="ARBA00022670"/>
    </source>
</evidence>
<keyword evidence="2 5" id="KW-0645">Protease</keyword>
<evidence type="ECO:0000256" key="4">
    <source>
        <dbReference type="PROSITE-ProRule" id="PRU01005"/>
    </source>
</evidence>
<dbReference type="AlphaFoldDB" id="A0A481SPQ1"/>
<dbReference type="EC" id="3.4.24.-" evidence="6"/>
<keyword evidence="3 5" id="KW-0378">Hydrolase</keyword>
<feature type="chain" id="PRO_5019620992" description="Metalloendopeptidase" evidence="6">
    <location>
        <begin position="23"/>
        <end position="512"/>
    </location>
</feature>
<feature type="binding site" evidence="5">
    <location>
        <position position="200"/>
    </location>
    <ligand>
        <name>Zn(2+)</name>
        <dbReference type="ChEBI" id="CHEBI:29105"/>
        <note>catalytic</note>
    </ligand>
</feature>
<evidence type="ECO:0000313" key="9">
    <source>
        <dbReference type="EMBL" id="QBH70097.1"/>
    </source>
</evidence>
<dbReference type="GO" id="GO:0004222">
    <property type="term" value="F:metalloendopeptidase activity"/>
    <property type="evidence" value="ECO:0007669"/>
    <property type="project" value="UniProtKB-UniRule"/>
</dbReference>
<accession>A0A481SPQ1</accession>
<dbReference type="GO" id="GO:0008270">
    <property type="term" value="F:zinc ion binding"/>
    <property type="evidence" value="ECO:0007669"/>
    <property type="project" value="UniProtKB-UniRule"/>
</dbReference>
<evidence type="ECO:0000256" key="5">
    <source>
        <dbReference type="PROSITE-ProRule" id="PRU01211"/>
    </source>
</evidence>
<dbReference type="SMART" id="SM00235">
    <property type="entry name" value="ZnMc"/>
    <property type="match status" value="1"/>
</dbReference>
<sequence>MMWVLKMVAVAVAVTWGGEVQASPAPLLTGDPYEDILSDPNFRPTPEKQPNITIDKMITSAYGGLFSYMSDNFLEMGGDVITELDLVLKQEQYMQMYGINHGRSKRKATRPLVFRWTDKTIPYEFIASHFSVDEIYYIKAAMARWQETTCLKFRPATRADKNRIRFQNGRGCNSHLGMTGGTQPINLEARGCRYSGLYLHEVGHAIGLVHEHQLPDRDQYIYVIYDNVAPSMRVWFNKYSTKDVNQYGVPYEYSSVMHYGVTAFSKDGSAQTIRARDRSKEKEIGRVYLKGLSFSDIKVVNKMYDCNKHCAKDDNCKEPAYLDKKCKCVRPDGDITTTTKPGSCTNVWDDGQCDGWSQSGECDKNPLWMKENCKKSCKVCNDGDDDDDDDDDDGDDGGKKPDGVCKNVWGDLSCDGWAKSGECDANAIWMKENCKKACKGCDARCTDNHLSCKSWASSGYCDTNWYTRDNCKQSCNTCGRANTEAQNNDGTNATMSQLMTILVVVTITGSYL</sequence>
<feature type="binding site" evidence="5">
    <location>
        <position position="204"/>
    </location>
    <ligand>
        <name>Zn(2+)</name>
        <dbReference type="ChEBI" id="CHEBI:29105"/>
        <note>catalytic</note>
    </ligand>
</feature>
<keyword evidence="5 6" id="KW-0479">Metal-binding</keyword>
<dbReference type="InterPro" id="IPR006026">
    <property type="entry name" value="Peptidase_Metallo"/>
</dbReference>
<dbReference type="Gene3D" id="3.40.390.10">
    <property type="entry name" value="Collagenase (Catalytic Domain)"/>
    <property type="match status" value="1"/>
</dbReference>
<keyword evidence="5 6" id="KW-0482">Metalloprotease</keyword>
<dbReference type="GO" id="GO:0006508">
    <property type="term" value="P:proteolysis"/>
    <property type="evidence" value="ECO:0007669"/>
    <property type="project" value="UniProtKB-KW"/>
</dbReference>
<evidence type="ECO:0000256" key="1">
    <source>
        <dbReference type="ARBA" id="ARBA00002657"/>
    </source>
</evidence>
<feature type="domain" description="ShKT" evidence="7">
    <location>
        <begin position="445"/>
        <end position="478"/>
    </location>
</feature>
<name>A0A481SPQ1_9CAEN</name>
<dbReference type="Pfam" id="PF01549">
    <property type="entry name" value="ShK"/>
    <property type="match status" value="3"/>
</dbReference>
<feature type="binding site" evidence="5">
    <location>
        <position position="210"/>
    </location>
    <ligand>
        <name>Zn(2+)</name>
        <dbReference type="ChEBI" id="CHEBI:29105"/>
        <note>catalytic</note>
    </ligand>
</feature>
<keyword evidence="6" id="KW-0732">Signal</keyword>